<keyword evidence="3" id="KW-0732">Signal</keyword>
<feature type="compositionally biased region" description="Basic and acidic residues" evidence="5">
    <location>
        <begin position="104"/>
        <end position="129"/>
    </location>
</feature>
<gene>
    <name evidence="8" type="ORF">FC37_GL001321</name>
</gene>
<name>A0A0R1NYU0_9LACO</name>
<feature type="compositionally biased region" description="Polar residues" evidence="5">
    <location>
        <begin position="151"/>
        <end position="160"/>
    </location>
</feature>
<evidence type="ECO:0000259" key="7">
    <source>
        <dbReference type="PROSITE" id="PS50847"/>
    </source>
</evidence>
<evidence type="ECO:0000256" key="5">
    <source>
        <dbReference type="SAM" id="MobiDB-lite"/>
    </source>
</evidence>
<organism evidence="8 9">
    <name type="scientific">Lactobacillus gallinarum DSM 10532 = JCM 2011</name>
    <dbReference type="NCBI Taxonomy" id="1423748"/>
    <lineage>
        <taxon>Bacteria</taxon>
        <taxon>Bacillati</taxon>
        <taxon>Bacillota</taxon>
        <taxon>Bacilli</taxon>
        <taxon>Lactobacillales</taxon>
        <taxon>Lactobacillaceae</taxon>
        <taxon>Lactobacillus</taxon>
    </lineage>
</organism>
<dbReference type="EMBL" id="AZEL01000002">
    <property type="protein sequence ID" value="KRL25405.1"/>
    <property type="molecule type" value="Genomic_DNA"/>
</dbReference>
<proteinExistence type="predicted"/>
<dbReference type="PROSITE" id="PS50847">
    <property type="entry name" value="GRAM_POS_ANCHORING"/>
    <property type="match status" value="1"/>
</dbReference>
<feature type="compositionally biased region" description="Basic and acidic residues" evidence="5">
    <location>
        <begin position="162"/>
        <end position="171"/>
    </location>
</feature>
<evidence type="ECO:0000256" key="4">
    <source>
        <dbReference type="ARBA" id="ARBA00023088"/>
    </source>
</evidence>
<accession>A0A0R1NYU0</accession>
<feature type="transmembrane region" description="Helical" evidence="6">
    <location>
        <begin position="224"/>
        <end position="242"/>
    </location>
</feature>
<sequence length="247" mass="27096">MTNWSLDAKKTSTNNNGLSFKAIPFKDLYQELDDGYTIDPNGKFIITDNTGKHESEQALIVKGENGKIKVIPFTNDEITNLPENGVIGIQVPYAVVIPTPGPEPKPEPKSQPKKPEPKPTPKPTPEPDKPVTPTPTKTPKHKKRTPKKNHSWSSNHNPNGENLDHNKKRDYSFNYVPKSEDYNHNIGPKGQNIPTNQSLTSSKADHNSASTNTLPETGEKKSNLGVIGLSLAAIAGLMGLAIKKRKD</sequence>
<keyword evidence="6" id="KW-1133">Transmembrane helix</keyword>
<evidence type="ECO:0000256" key="2">
    <source>
        <dbReference type="ARBA" id="ARBA00022525"/>
    </source>
</evidence>
<evidence type="ECO:0000313" key="9">
    <source>
        <dbReference type="Proteomes" id="UP000051311"/>
    </source>
</evidence>
<feature type="compositionally biased region" description="Basic residues" evidence="5">
    <location>
        <begin position="138"/>
        <end position="150"/>
    </location>
</feature>
<evidence type="ECO:0000256" key="1">
    <source>
        <dbReference type="ARBA" id="ARBA00022512"/>
    </source>
</evidence>
<dbReference type="NCBIfam" id="TIGR01167">
    <property type="entry name" value="LPXTG_anchor"/>
    <property type="match status" value="1"/>
</dbReference>
<dbReference type="InterPro" id="IPR019931">
    <property type="entry name" value="LPXTG_anchor"/>
</dbReference>
<evidence type="ECO:0000256" key="3">
    <source>
        <dbReference type="ARBA" id="ARBA00022729"/>
    </source>
</evidence>
<keyword evidence="4" id="KW-0572">Peptidoglycan-anchor</keyword>
<keyword evidence="6" id="KW-0472">Membrane</keyword>
<dbReference type="Pfam" id="PF00746">
    <property type="entry name" value="Gram_pos_anchor"/>
    <property type="match status" value="1"/>
</dbReference>
<feature type="domain" description="Gram-positive cocci surface proteins LPxTG" evidence="7">
    <location>
        <begin position="214"/>
        <end position="247"/>
    </location>
</feature>
<reference evidence="8 9" key="1">
    <citation type="journal article" date="2015" name="Genome Announc.">
        <title>Expanding the biotechnology potential of lactobacilli through comparative genomics of 213 strains and associated genera.</title>
        <authorList>
            <person name="Sun Z."/>
            <person name="Harris H.M."/>
            <person name="McCann A."/>
            <person name="Guo C."/>
            <person name="Argimon S."/>
            <person name="Zhang W."/>
            <person name="Yang X."/>
            <person name="Jeffery I.B."/>
            <person name="Cooney J.C."/>
            <person name="Kagawa T.F."/>
            <person name="Liu W."/>
            <person name="Song Y."/>
            <person name="Salvetti E."/>
            <person name="Wrobel A."/>
            <person name="Rasinkangas P."/>
            <person name="Parkhill J."/>
            <person name="Rea M.C."/>
            <person name="O'Sullivan O."/>
            <person name="Ritari J."/>
            <person name="Douillard F.P."/>
            <person name="Paul Ross R."/>
            <person name="Yang R."/>
            <person name="Briner A.E."/>
            <person name="Felis G.E."/>
            <person name="de Vos W.M."/>
            <person name="Barrangou R."/>
            <person name="Klaenhammer T.R."/>
            <person name="Caufield P.W."/>
            <person name="Cui Y."/>
            <person name="Zhang H."/>
            <person name="O'Toole P.W."/>
        </authorList>
    </citation>
    <scope>NUCLEOTIDE SEQUENCE [LARGE SCALE GENOMIC DNA]</scope>
    <source>
        <strain evidence="8 9">DSM 10532</strain>
    </source>
</reference>
<keyword evidence="1" id="KW-0134">Cell wall</keyword>
<dbReference type="AlphaFoldDB" id="A0A0R1NYU0"/>
<dbReference type="Proteomes" id="UP000051311">
    <property type="component" value="Unassembled WGS sequence"/>
</dbReference>
<feature type="compositionally biased region" description="Polar residues" evidence="5">
    <location>
        <begin position="192"/>
        <end position="215"/>
    </location>
</feature>
<feature type="region of interest" description="Disordered" evidence="5">
    <location>
        <begin position="98"/>
        <end position="221"/>
    </location>
</feature>
<dbReference type="RefSeq" id="WP_025005806.1">
    <property type="nucleotide sequence ID" value="NZ_AZEL01000002.1"/>
</dbReference>
<evidence type="ECO:0000313" key="8">
    <source>
        <dbReference type="EMBL" id="KRL25405.1"/>
    </source>
</evidence>
<keyword evidence="6" id="KW-0812">Transmembrane</keyword>
<dbReference type="PATRIC" id="fig|1423748.3.peg.1383"/>
<protein>
    <recommendedName>
        <fullName evidence="7">Gram-positive cocci surface proteins LPxTG domain-containing protein</fullName>
    </recommendedName>
</protein>
<evidence type="ECO:0000256" key="6">
    <source>
        <dbReference type="SAM" id="Phobius"/>
    </source>
</evidence>
<keyword evidence="2" id="KW-0964">Secreted</keyword>
<comment type="caution">
    <text evidence="8">The sequence shown here is derived from an EMBL/GenBank/DDBJ whole genome shotgun (WGS) entry which is preliminary data.</text>
</comment>
<dbReference type="STRING" id="1423748.FC37_GL001321"/>